<dbReference type="Proteomes" id="UP001153678">
    <property type="component" value="Unassembled WGS sequence"/>
</dbReference>
<dbReference type="EMBL" id="CAMKVN010000910">
    <property type="protein sequence ID" value="CAI2172193.1"/>
    <property type="molecule type" value="Genomic_DNA"/>
</dbReference>
<dbReference type="OrthoDB" id="2359855at2759"/>
<comment type="caution">
    <text evidence="1">The sequence shown here is derived from an EMBL/GenBank/DDBJ whole genome shotgun (WGS) entry which is preliminary data.</text>
</comment>
<dbReference type="AlphaFoldDB" id="A0A9W4SJH9"/>
<sequence length="939" mass="109852">MASIRPKFSSLSLEVIEWCQNLKILEEKLEKNQSQNGGEILLNMILIEEEFLREVLILSNNPLTYSLTTAQFHLIKAACLVIRKTRLCLQRIEECTPINAQPALFHAFIYYGQDLIGGDPRTDPVILFHRWTIRSKYKHIDFGYEFDKGEKSVKLLENLYQSLSKEFEDSATSTDVPSPTSISIHNIFRCQLAYELGEYYFSADKRKSIEYLCKCRLSDDKYFEEYNSFCDVNISRVDKLIRAQLEVLTVLSPEQQINHFIQFGQDYEGIFLVMLRALLDNISLRISKDFRNMVVYNAFNKGQKKSAIKISICNAFELPPGSSSEEMINLVPEQCFHHLNHNFDERIIEEIVKLIKTLYGNFPGSKMSESQKNFVSSFFKNIDNSKVWKILKKIEGFEFVQYPLEHFFDEIAQFSLKYKNYKSGNLELIDDTSTNKLDVELDSLLKELNLVSPERHEANNDVDISIEEVNLNQTKQQRWLEITDSIKKLREDLDVGNIEEIENLCIDTLDKYGIMEFQILKDLSCELMEFCRWQFLKQFLKNVQKLRLKDEFKNKIIEHFRFCKIMTSCIGILEPFTEFSQDISNGFDATMYKKQFDIMSNISSDDIKNLRAYSMKFFKALSSRGIAYKEHVFEVIANLVHQKWIHQVIGSMLAGYLCGRQRDQKLKQVNPMLYGPLTIIMMPADCAVRYWPDISFRMLQVLNENIKPIRFDLSYALMQLCFESRKNNFPKYIYELRLADLYHLQGFTSKSLRSIMNAFISHSSFYMNMKNIEDNIWHSYAIPKMIQCCLSKKEMIAALVWHQFIRGNVTWQEKYTLTTKVINNGILQSSIFTRFIYETKLLLHVVDTLHKEGELSKCSQIIEWLKSSIQEETPSIANSSYISFDASLLSGKHGDSTYRLKKKLVGVDIDPNYRKVKIDELQFEFLKTFSLWIDEQLKL</sequence>
<proteinExistence type="predicted"/>
<evidence type="ECO:0000313" key="2">
    <source>
        <dbReference type="Proteomes" id="UP001153678"/>
    </source>
</evidence>
<protein>
    <submittedName>
        <fullName evidence="1">14109_t:CDS:1</fullName>
    </submittedName>
</protein>
<gene>
    <name evidence="1" type="ORF">FWILDA_LOCUS5455</name>
</gene>
<keyword evidence="2" id="KW-1185">Reference proteome</keyword>
<reference evidence="1" key="1">
    <citation type="submission" date="2022-08" db="EMBL/GenBank/DDBJ databases">
        <authorList>
            <person name="Kallberg Y."/>
            <person name="Tangrot J."/>
            <person name="Rosling A."/>
        </authorList>
    </citation>
    <scope>NUCLEOTIDE SEQUENCE</scope>
    <source>
        <strain evidence="1">Wild A</strain>
    </source>
</reference>
<organism evidence="1 2">
    <name type="scientific">Funneliformis geosporum</name>
    <dbReference type="NCBI Taxonomy" id="1117311"/>
    <lineage>
        <taxon>Eukaryota</taxon>
        <taxon>Fungi</taxon>
        <taxon>Fungi incertae sedis</taxon>
        <taxon>Mucoromycota</taxon>
        <taxon>Glomeromycotina</taxon>
        <taxon>Glomeromycetes</taxon>
        <taxon>Glomerales</taxon>
        <taxon>Glomeraceae</taxon>
        <taxon>Funneliformis</taxon>
    </lineage>
</organism>
<name>A0A9W4SJH9_9GLOM</name>
<accession>A0A9W4SJH9</accession>
<evidence type="ECO:0000313" key="1">
    <source>
        <dbReference type="EMBL" id="CAI2172193.1"/>
    </source>
</evidence>